<dbReference type="InterPro" id="IPR036388">
    <property type="entry name" value="WH-like_DNA-bd_sf"/>
</dbReference>
<dbReference type="EMBL" id="LN831776">
    <property type="protein sequence ID" value="CQR54500.1"/>
    <property type="molecule type" value="Genomic_DNA"/>
</dbReference>
<evidence type="ECO:0000313" key="3">
    <source>
        <dbReference type="EMBL" id="CQR54500.1"/>
    </source>
</evidence>
<organism evidence="3 4">
    <name type="scientific">Paenibacillus riograndensis SBR5</name>
    <dbReference type="NCBI Taxonomy" id="1073571"/>
    <lineage>
        <taxon>Bacteria</taxon>
        <taxon>Bacillati</taxon>
        <taxon>Bacillota</taxon>
        <taxon>Bacilli</taxon>
        <taxon>Bacillales</taxon>
        <taxon>Paenibacillaceae</taxon>
        <taxon>Paenibacillus</taxon>
        <taxon>Paenibacillus sonchi group</taxon>
    </lineage>
</organism>
<evidence type="ECO:0000256" key="1">
    <source>
        <dbReference type="ARBA" id="ARBA00023125"/>
    </source>
</evidence>
<gene>
    <name evidence="3" type="ORF">PRIO_2091</name>
</gene>
<dbReference type="PATRIC" id="fig|1073571.4.peg.2205"/>
<evidence type="ECO:0000259" key="2">
    <source>
        <dbReference type="SMART" id="SM00418"/>
    </source>
</evidence>
<proteinExistence type="predicted"/>
<dbReference type="AlphaFoldDB" id="A0A0E4H8T2"/>
<dbReference type="GO" id="GO:0003677">
    <property type="term" value="F:DNA binding"/>
    <property type="evidence" value="ECO:0007669"/>
    <property type="project" value="UniProtKB-KW"/>
</dbReference>
<dbReference type="InterPro" id="IPR016943">
    <property type="entry name" value="UCP030050_HTH"/>
</dbReference>
<accession>A0A0E4H8T2</accession>
<dbReference type="STRING" id="483937.AMQ84_09990"/>
<evidence type="ECO:0000313" key="4">
    <source>
        <dbReference type="Proteomes" id="UP000033163"/>
    </source>
</evidence>
<dbReference type="SUPFAM" id="SSF46785">
    <property type="entry name" value="Winged helix' DNA-binding domain"/>
    <property type="match status" value="1"/>
</dbReference>
<dbReference type="KEGG" id="pri:PRIO_2091"/>
<sequence length="315" mass="35005">MKLDLTEESLPVYEALSSAVRLRMLRLLAVQPMNVKELAAAARLSSAIMTMHVRKLEAAGLIRTHMAPGRSGLQKICTLAAEGAEIIFPAQAPAERKSHRKEIPVGLYSDFQIEPTCGLATVEKVIGNFDDPRYFWDLERMNAGILWFGKGYVEYKIPNFLLSSEQPEELVITMEIASEAPSINNNWPSDITFTLNGTKLGFWTSPGDYGDSRGKYTPSWWPALTNQYGLLKQLRVTPKGTFMDGQKLSGVTLDQVDIRSKQWTFRLSVEEDAEHIGGLTLFGKGFGNYNQDMLVELFYTEISGISDSPDAAGTP</sequence>
<dbReference type="RefSeq" id="WP_020432694.1">
    <property type="nucleotide sequence ID" value="NZ_AGBD01001526.1"/>
</dbReference>
<reference evidence="4" key="1">
    <citation type="submission" date="2015-03" db="EMBL/GenBank/DDBJ databases">
        <authorList>
            <person name="Wibberg D."/>
        </authorList>
    </citation>
    <scope>NUCLEOTIDE SEQUENCE [LARGE SCALE GENOMIC DNA]</scope>
</reference>
<dbReference type="CDD" id="cd00090">
    <property type="entry name" value="HTH_ARSR"/>
    <property type="match status" value="1"/>
</dbReference>
<dbReference type="Pfam" id="PF12840">
    <property type="entry name" value="HTH_20"/>
    <property type="match status" value="1"/>
</dbReference>
<dbReference type="InterPro" id="IPR001845">
    <property type="entry name" value="HTH_ArsR_DNA-bd_dom"/>
</dbReference>
<dbReference type="HOGENOM" id="CLU_902760_0_0_9"/>
<dbReference type="PIRSF" id="PIRSF030050">
    <property type="entry name" value="UCP030050_HTH"/>
    <property type="match status" value="1"/>
</dbReference>
<protein>
    <submittedName>
        <fullName evidence="3">ArsR family transcriptional regulator</fullName>
    </submittedName>
</protein>
<dbReference type="InterPro" id="IPR011991">
    <property type="entry name" value="ArsR-like_HTH"/>
</dbReference>
<dbReference type="GO" id="GO:0003700">
    <property type="term" value="F:DNA-binding transcription factor activity"/>
    <property type="evidence" value="ECO:0007669"/>
    <property type="project" value="InterPro"/>
</dbReference>
<dbReference type="InterPro" id="IPR036390">
    <property type="entry name" value="WH_DNA-bd_sf"/>
</dbReference>
<keyword evidence="1" id="KW-0238">DNA-binding</keyword>
<dbReference type="SMART" id="SM00418">
    <property type="entry name" value="HTH_ARSR"/>
    <property type="match status" value="1"/>
</dbReference>
<dbReference type="Gene3D" id="1.10.10.10">
    <property type="entry name" value="Winged helix-like DNA-binding domain superfamily/Winged helix DNA-binding domain"/>
    <property type="match status" value="1"/>
</dbReference>
<dbReference type="Proteomes" id="UP000033163">
    <property type="component" value="Chromosome I"/>
</dbReference>
<name>A0A0E4H8T2_9BACL</name>
<feature type="domain" description="HTH arsR-type" evidence="2">
    <location>
        <begin position="11"/>
        <end position="92"/>
    </location>
</feature>